<accession>A0A6S6Z3P5</accession>
<dbReference type="GO" id="GO:0032993">
    <property type="term" value="C:protein-DNA complex"/>
    <property type="evidence" value="ECO:0007669"/>
    <property type="project" value="TreeGrafter"/>
</dbReference>
<dbReference type="InterPro" id="IPR039420">
    <property type="entry name" value="WalR-like"/>
</dbReference>
<dbReference type="Pfam" id="PF00486">
    <property type="entry name" value="Trans_reg_C"/>
    <property type="match status" value="1"/>
</dbReference>
<dbReference type="GO" id="GO:0000976">
    <property type="term" value="F:transcription cis-regulatory region binding"/>
    <property type="evidence" value="ECO:0007669"/>
    <property type="project" value="TreeGrafter"/>
</dbReference>
<dbReference type="InterPro" id="IPR001867">
    <property type="entry name" value="OmpR/PhoB-type_DNA-bd"/>
</dbReference>
<proteinExistence type="predicted"/>
<dbReference type="SMART" id="SM00862">
    <property type="entry name" value="Trans_reg_C"/>
    <property type="match status" value="1"/>
</dbReference>
<feature type="domain" description="Response regulatory" evidence="6">
    <location>
        <begin position="23"/>
        <end position="137"/>
    </location>
</feature>
<protein>
    <submittedName>
        <fullName evidence="8">Transcriptional regulatory protein OmpR</fullName>
    </submittedName>
</protein>
<dbReference type="InterPro" id="IPR036388">
    <property type="entry name" value="WH-like_DNA-bd_sf"/>
</dbReference>
<dbReference type="Gene3D" id="3.40.50.2300">
    <property type="match status" value="1"/>
</dbReference>
<evidence type="ECO:0000256" key="1">
    <source>
        <dbReference type="ARBA" id="ARBA00023015"/>
    </source>
</evidence>
<keyword evidence="4" id="KW-0597">Phosphoprotein</keyword>
<dbReference type="CDD" id="cd00383">
    <property type="entry name" value="trans_reg_C"/>
    <property type="match status" value="1"/>
</dbReference>
<feature type="domain" description="OmpR/PhoB-type" evidence="7">
    <location>
        <begin position="145"/>
        <end position="246"/>
    </location>
</feature>
<dbReference type="Proteomes" id="UP000494111">
    <property type="component" value="Unassembled WGS sequence"/>
</dbReference>
<gene>
    <name evidence="8" type="primary">ompR_2</name>
    <name evidence="8" type="ORF">LMG3458_00325</name>
</gene>
<dbReference type="PANTHER" id="PTHR48111:SF67">
    <property type="entry name" value="TRANSCRIPTIONAL REGULATORY PROTEIN TCTD"/>
    <property type="match status" value="1"/>
</dbReference>
<evidence type="ECO:0000259" key="6">
    <source>
        <dbReference type="PROSITE" id="PS50110"/>
    </source>
</evidence>
<dbReference type="SUPFAM" id="SSF52172">
    <property type="entry name" value="CheY-like"/>
    <property type="match status" value="1"/>
</dbReference>
<dbReference type="EMBL" id="CADIJO010000001">
    <property type="protein sequence ID" value="CAB3656052.1"/>
    <property type="molecule type" value="Genomic_DNA"/>
</dbReference>
<evidence type="ECO:0000256" key="3">
    <source>
        <dbReference type="ARBA" id="ARBA00023163"/>
    </source>
</evidence>
<keyword evidence="3" id="KW-0804">Transcription</keyword>
<keyword evidence="1" id="KW-0805">Transcription regulation</keyword>
<dbReference type="GO" id="GO:0006355">
    <property type="term" value="P:regulation of DNA-templated transcription"/>
    <property type="evidence" value="ECO:0007669"/>
    <property type="project" value="InterPro"/>
</dbReference>
<dbReference type="PANTHER" id="PTHR48111">
    <property type="entry name" value="REGULATOR OF RPOS"/>
    <property type="match status" value="1"/>
</dbReference>
<dbReference type="Gene3D" id="1.10.10.10">
    <property type="entry name" value="Winged helix-like DNA-binding domain superfamily/Winged helix DNA-binding domain"/>
    <property type="match status" value="1"/>
</dbReference>
<evidence type="ECO:0000256" key="2">
    <source>
        <dbReference type="ARBA" id="ARBA00023125"/>
    </source>
</evidence>
<evidence type="ECO:0000313" key="9">
    <source>
        <dbReference type="Proteomes" id="UP000494111"/>
    </source>
</evidence>
<dbReference type="AlphaFoldDB" id="A0A6S6Z3P5"/>
<feature type="modified residue" description="4-aspartylphosphate" evidence="4">
    <location>
        <position position="72"/>
    </location>
</feature>
<evidence type="ECO:0000256" key="5">
    <source>
        <dbReference type="PROSITE-ProRule" id="PRU01091"/>
    </source>
</evidence>
<sequence>MIPVQPARLHQGRGNPQPHYMLEVILLEDEPVLRQELGEFLEELGYAPLCVSSLQEFDQGFDASRHHLAVIDIGLPDGCGLDLIQRLRRDGQQVGIVVFSARQTSPDRIMGLGMGADHYLGKGCDLDELAATLAALVRRLGLPRAPARQAADPWVLDVGPRRLLIPGAPAVPLSQQDLTVLRCLMDQPGENISRRQIVEALGADYLDYDQRRLDTQMRRLRRRVEAACGQALPVKTLRNSGYCFYQAARVQA</sequence>
<dbReference type="GO" id="GO:0005829">
    <property type="term" value="C:cytosol"/>
    <property type="evidence" value="ECO:0007669"/>
    <property type="project" value="TreeGrafter"/>
</dbReference>
<dbReference type="InterPro" id="IPR011006">
    <property type="entry name" value="CheY-like_superfamily"/>
</dbReference>
<keyword evidence="2 5" id="KW-0238">DNA-binding</keyword>
<evidence type="ECO:0000259" key="7">
    <source>
        <dbReference type="PROSITE" id="PS51755"/>
    </source>
</evidence>
<dbReference type="InterPro" id="IPR016032">
    <property type="entry name" value="Sig_transdc_resp-reg_C-effctor"/>
</dbReference>
<evidence type="ECO:0000313" key="8">
    <source>
        <dbReference type="EMBL" id="CAB3656052.1"/>
    </source>
</evidence>
<reference evidence="8 9" key="1">
    <citation type="submission" date="2020-04" db="EMBL/GenBank/DDBJ databases">
        <authorList>
            <person name="De Canck E."/>
        </authorList>
    </citation>
    <scope>NUCLEOTIDE SEQUENCE [LARGE SCALE GENOMIC DNA]</scope>
    <source>
        <strain evidence="8 9">LMG 3458</strain>
    </source>
</reference>
<name>A0A6S6Z3P5_9BURK</name>
<dbReference type="GO" id="GO:0000156">
    <property type="term" value="F:phosphorelay response regulator activity"/>
    <property type="evidence" value="ECO:0007669"/>
    <property type="project" value="TreeGrafter"/>
</dbReference>
<dbReference type="SMART" id="SM00448">
    <property type="entry name" value="REC"/>
    <property type="match status" value="1"/>
</dbReference>
<evidence type="ECO:0000256" key="4">
    <source>
        <dbReference type="PROSITE-ProRule" id="PRU00169"/>
    </source>
</evidence>
<dbReference type="SUPFAM" id="SSF46894">
    <property type="entry name" value="C-terminal effector domain of the bipartite response regulators"/>
    <property type="match status" value="1"/>
</dbReference>
<organism evidence="8 9">
    <name type="scientific">Achromobacter deleyi</name>
    <dbReference type="NCBI Taxonomy" id="1353891"/>
    <lineage>
        <taxon>Bacteria</taxon>
        <taxon>Pseudomonadati</taxon>
        <taxon>Pseudomonadota</taxon>
        <taxon>Betaproteobacteria</taxon>
        <taxon>Burkholderiales</taxon>
        <taxon>Alcaligenaceae</taxon>
        <taxon>Achromobacter</taxon>
    </lineage>
</organism>
<dbReference type="Pfam" id="PF00072">
    <property type="entry name" value="Response_reg"/>
    <property type="match status" value="1"/>
</dbReference>
<dbReference type="PROSITE" id="PS51755">
    <property type="entry name" value="OMPR_PHOB"/>
    <property type="match status" value="1"/>
</dbReference>
<feature type="DNA-binding region" description="OmpR/PhoB-type" evidence="5">
    <location>
        <begin position="145"/>
        <end position="246"/>
    </location>
</feature>
<dbReference type="PROSITE" id="PS50110">
    <property type="entry name" value="RESPONSE_REGULATORY"/>
    <property type="match status" value="1"/>
</dbReference>
<dbReference type="InterPro" id="IPR001789">
    <property type="entry name" value="Sig_transdc_resp-reg_receiver"/>
</dbReference>